<sequence length="289" mass="31154">MGRMTDLPAPFATHRIAGHGGTELAVAEYGAPDGPPILFVHGWSQSHLSFARQFAAPELARFRMVGFDLRGHGASGKPVDEAAYAGSEPWGGDIAAIIAALGLRRPLLLGWSMGGKALCDYLALHGDGALRATAMIGTGPTSGRFIPPQARELRMADPDVIARGMLSPVLRENLAATTAFLRACFHRQPAPEAFATMLGFNMMCPPEIRGQTRQRDADYRPAARATQTPCLVVWGAHERVMPKPIFEECAAEFAHAEAHVFESSGHAPFWEEPARFNALLAEFAGRDQG</sequence>
<evidence type="ECO:0000256" key="1">
    <source>
        <dbReference type="ARBA" id="ARBA00022801"/>
    </source>
</evidence>
<keyword evidence="4" id="KW-1185">Reference proteome</keyword>
<dbReference type="Proteomes" id="UP000184932">
    <property type="component" value="Unassembled WGS sequence"/>
</dbReference>
<name>A0A1N6F2N8_9RHOB</name>
<evidence type="ECO:0000313" key="3">
    <source>
        <dbReference type="EMBL" id="SIN89487.1"/>
    </source>
</evidence>
<keyword evidence="1" id="KW-0378">Hydrolase</keyword>
<dbReference type="Gene3D" id="3.40.50.1820">
    <property type="entry name" value="alpha/beta hydrolase"/>
    <property type="match status" value="1"/>
</dbReference>
<dbReference type="InterPro" id="IPR050266">
    <property type="entry name" value="AB_hydrolase_sf"/>
</dbReference>
<reference evidence="4" key="1">
    <citation type="submission" date="2016-11" db="EMBL/GenBank/DDBJ databases">
        <authorList>
            <person name="Varghese N."/>
            <person name="Submissions S."/>
        </authorList>
    </citation>
    <scope>NUCLEOTIDE SEQUENCE [LARGE SCALE GENOMIC DNA]</scope>
    <source>
        <strain evidence="4">DSM 29440</strain>
    </source>
</reference>
<dbReference type="InterPro" id="IPR029058">
    <property type="entry name" value="AB_hydrolase_fold"/>
</dbReference>
<dbReference type="OrthoDB" id="9804723at2"/>
<protein>
    <submittedName>
        <fullName evidence="3">Pimeloyl-ACP methyl ester carboxylesterase</fullName>
    </submittedName>
</protein>
<evidence type="ECO:0000313" key="4">
    <source>
        <dbReference type="Proteomes" id="UP000184932"/>
    </source>
</evidence>
<dbReference type="PANTHER" id="PTHR43798:SF31">
    <property type="entry name" value="AB HYDROLASE SUPERFAMILY PROTEIN YCLE"/>
    <property type="match status" value="1"/>
</dbReference>
<dbReference type="PANTHER" id="PTHR43798">
    <property type="entry name" value="MONOACYLGLYCEROL LIPASE"/>
    <property type="match status" value="1"/>
</dbReference>
<dbReference type="GO" id="GO:0016020">
    <property type="term" value="C:membrane"/>
    <property type="evidence" value="ECO:0007669"/>
    <property type="project" value="TreeGrafter"/>
</dbReference>
<dbReference type="SUPFAM" id="SSF53474">
    <property type="entry name" value="alpha/beta-Hydrolases"/>
    <property type="match status" value="1"/>
</dbReference>
<organism evidence="3 4">
    <name type="scientific">Vannielia litorea</name>
    <dbReference type="NCBI Taxonomy" id="1217970"/>
    <lineage>
        <taxon>Bacteria</taxon>
        <taxon>Pseudomonadati</taxon>
        <taxon>Pseudomonadota</taxon>
        <taxon>Alphaproteobacteria</taxon>
        <taxon>Rhodobacterales</taxon>
        <taxon>Paracoccaceae</taxon>
        <taxon>Vannielia</taxon>
    </lineage>
</organism>
<accession>A0A1N6F2N8</accession>
<evidence type="ECO:0000259" key="2">
    <source>
        <dbReference type="Pfam" id="PF00561"/>
    </source>
</evidence>
<dbReference type="AlphaFoldDB" id="A0A1N6F2N8"/>
<dbReference type="Pfam" id="PF00561">
    <property type="entry name" value="Abhydrolase_1"/>
    <property type="match status" value="1"/>
</dbReference>
<dbReference type="STRING" id="1217970.SAMN05444002_1315"/>
<dbReference type="InterPro" id="IPR000073">
    <property type="entry name" value="AB_hydrolase_1"/>
</dbReference>
<dbReference type="PRINTS" id="PR00111">
    <property type="entry name" value="ABHYDROLASE"/>
</dbReference>
<dbReference type="GO" id="GO:0016787">
    <property type="term" value="F:hydrolase activity"/>
    <property type="evidence" value="ECO:0007669"/>
    <property type="project" value="UniProtKB-KW"/>
</dbReference>
<feature type="domain" description="AB hydrolase-1" evidence="2">
    <location>
        <begin position="35"/>
        <end position="273"/>
    </location>
</feature>
<gene>
    <name evidence="3" type="ORF">SAMN05444002_1315</name>
</gene>
<dbReference type="EMBL" id="FSRL01000001">
    <property type="protein sequence ID" value="SIN89487.1"/>
    <property type="molecule type" value="Genomic_DNA"/>
</dbReference>
<proteinExistence type="predicted"/>